<feature type="region of interest" description="Disordered" evidence="9">
    <location>
        <begin position="1"/>
        <end position="20"/>
    </location>
</feature>
<gene>
    <name evidence="12" type="ORF">KOW79_004027</name>
</gene>
<feature type="active site" evidence="8">
    <location>
        <position position="231"/>
    </location>
</feature>
<feature type="active site" evidence="8">
    <location>
        <position position="37"/>
    </location>
</feature>
<dbReference type="GO" id="GO:0052816">
    <property type="term" value="F:long-chain fatty acyl-CoA hydrolase activity"/>
    <property type="evidence" value="ECO:0007669"/>
    <property type="project" value="TreeGrafter"/>
</dbReference>
<dbReference type="InterPro" id="IPR029069">
    <property type="entry name" value="HotDog_dom_sf"/>
</dbReference>
<evidence type="ECO:0000256" key="5">
    <source>
        <dbReference type="ARBA" id="ARBA00022801"/>
    </source>
</evidence>
<keyword evidence="5" id="KW-0378">Hydrolase</keyword>
<evidence type="ECO:0000313" key="12">
    <source>
        <dbReference type="EMBL" id="KAG7332193.1"/>
    </source>
</evidence>
<dbReference type="FunFam" id="3.10.129.10:FF:000009">
    <property type="entry name" value="Cytosolic acyl coenzyme A thioester hydrolase"/>
    <property type="match status" value="1"/>
</dbReference>
<evidence type="ECO:0000256" key="3">
    <source>
        <dbReference type="ARBA" id="ARBA00022490"/>
    </source>
</evidence>
<dbReference type="PROSITE" id="PS51770">
    <property type="entry name" value="HOTDOG_ACOT"/>
    <property type="match status" value="2"/>
</dbReference>
<evidence type="ECO:0000256" key="6">
    <source>
        <dbReference type="ARBA" id="ARBA00023098"/>
    </source>
</evidence>
<keyword evidence="4" id="KW-0677">Repeat</keyword>
<evidence type="ECO:0000256" key="2">
    <source>
        <dbReference type="ARBA" id="ARBA00022487"/>
    </source>
</evidence>
<sequence length="410" mass="45689">MSDSRAAHTPPIMSAPNPQSTLPSIQICRMMRPDDANIVGNVHGGTILKMIEEAGCIIGTRHCNNQTGDRCVAALARVERTDFLYPMFIGEVAHVSAEITFTSKHSVEVQVSVVSENILSGAKKMTNKATLWYVPLSLKNVAKIIEVPPIEYSSPEHEELGKKRYEAQKLERIETKERNGDVITSVSLPDRQTKEPYTVGFSQSSLIHLIGPSDCTLHGFVHGGVTMKLMDEVAGIVASRHCKTNVVTASVDAINFHRKIKKGCVITVSGRMTFTSNKSMEIEVFVDADQLADTEEGKYRAVTAFFTYISLDKENKPLPVPPLKLEGEEEQKLFEEGKQRSGRANSVDILITYTTPWRSFRVYRRILFKDCLEHWLGSVSLLLLAPLLFLVLFIPLYFPTPESSSTQHAH</sequence>
<accession>A0A9D3SUY0</accession>
<dbReference type="FunFam" id="3.10.129.10:FF:000010">
    <property type="entry name" value="Cytosolic acyl coenzyme A thioester hydrolase"/>
    <property type="match status" value="1"/>
</dbReference>
<dbReference type="EMBL" id="JAHKSW010000005">
    <property type="protein sequence ID" value="KAG7332193.1"/>
    <property type="molecule type" value="Genomic_DNA"/>
</dbReference>
<dbReference type="GO" id="GO:0005829">
    <property type="term" value="C:cytosol"/>
    <property type="evidence" value="ECO:0007669"/>
    <property type="project" value="TreeGrafter"/>
</dbReference>
<dbReference type="Gene3D" id="3.10.129.10">
    <property type="entry name" value="Hotdog Thioesterase"/>
    <property type="match status" value="2"/>
</dbReference>
<keyword evidence="6" id="KW-0443">Lipid metabolism</keyword>
<dbReference type="OrthoDB" id="331699at2759"/>
<evidence type="ECO:0000256" key="4">
    <source>
        <dbReference type="ARBA" id="ARBA00022737"/>
    </source>
</evidence>
<evidence type="ECO:0000259" key="11">
    <source>
        <dbReference type="PROSITE" id="PS51770"/>
    </source>
</evidence>
<protein>
    <recommendedName>
        <fullName evidence="7">palmitoyl-CoA hydrolase</fullName>
        <ecNumber evidence="7">3.1.2.2</ecNumber>
    </recommendedName>
</protein>
<keyword evidence="10" id="KW-0472">Membrane</keyword>
<proteinExistence type="predicted"/>
<keyword evidence="10" id="KW-0812">Transmembrane</keyword>
<organism evidence="12 13">
    <name type="scientific">Hemibagrus wyckioides</name>
    <dbReference type="NCBI Taxonomy" id="337641"/>
    <lineage>
        <taxon>Eukaryota</taxon>
        <taxon>Metazoa</taxon>
        <taxon>Chordata</taxon>
        <taxon>Craniata</taxon>
        <taxon>Vertebrata</taxon>
        <taxon>Euteleostomi</taxon>
        <taxon>Actinopterygii</taxon>
        <taxon>Neopterygii</taxon>
        <taxon>Teleostei</taxon>
        <taxon>Ostariophysi</taxon>
        <taxon>Siluriformes</taxon>
        <taxon>Bagridae</taxon>
        <taxon>Hemibagrus</taxon>
    </lineage>
</organism>
<dbReference type="GO" id="GO:0052689">
    <property type="term" value="F:carboxylic ester hydrolase activity"/>
    <property type="evidence" value="ECO:0007669"/>
    <property type="project" value="UniProtKB-KW"/>
</dbReference>
<dbReference type="Proteomes" id="UP000824219">
    <property type="component" value="Linkage Group LG05"/>
</dbReference>
<evidence type="ECO:0000256" key="10">
    <source>
        <dbReference type="SAM" id="Phobius"/>
    </source>
</evidence>
<evidence type="ECO:0000256" key="8">
    <source>
        <dbReference type="PIRSR" id="PIRSR640170-1"/>
    </source>
</evidence>
<dbReference type="CDD" id="cd03442">
    <property type="entry name" value="BFIT_BACH"/>
    <property type="match status" value="2"/>
</dbReference>
<reference evidence="12 13" key="1">
    <citation type="submission" date="2021-06" db="EMBL/GenBank/DDBJ databases">
        <title>Chromosome-level genome assembly of the red-tail catfish (Hemibagrus wyckioides).</title>
        <authorList>
            <person name="Shao F."/>
        </authorList>
    </citation>
    <scope>NUCLEOTIDE SEQUENCE [LARGE SCALE GENOMIC DNA]</scope>
    <source>
        <strain evidence="12">EC202008001</strain>
        <tissue evidence="12">Blood</tissue>
    </source>
</reference>
<dbReference type="GO" id="GO:0006637">
    <property type="term" value="P:acyl-CoA metabolic process"/>
    <property type="evidence" value="ECO:0007669"/>
    <property type="project" value="TreeGrafter"/>
</dbReference>
<dbReference type="AlphaFoldDB" id="A0A9D3SUY0"/>
<name>A0A9D3SUY0_9TELE</name>
<evidence type="ECO:0000256" key="9">
    <source>
        <dbReference type="SAM" id="MobiDB-lite"/>
    </source>
</evidence>
<comment type="caution">
    <text evidence="12">The sequence shown here is derived from an EMBL/GenBank/DDBJ whole genome shotgun (WGS) entry which is preliminary data.</text>
</comment>
<keyword evidence="3" id="KW-0963">Cytoplasm</keyword>
<feature type="domain" description="HotDog ACOT-type" evidence="11">
    <location>
        <begin position="21"/>
        <end position="139"/>
    </location>
</feature>
<feature type="domain" description="HotDog ACOT-type" evidence="11">
    <location>
        <begin position="200"/>
        <end position="314"/>
    </location>
</feature>
<dbReference type="PANTHER" id="PTHR11049">
    <property type="entry name" value="ACYL COENZYME A THIOESTER HYDROLASE"/>
    <property type="match status" value="1"/>
</dbReference>
<dbReference type="InterPro" id="IPR006683">
    <property type="entry name" value="Thioestr_dom"/>
</dbReference>
<evidence type="ECO:0000256" key="1">
    <source>
        <dbReference type="ARBA" id="ARBA00004496"/>
    </source>
</evidence>
<dbReference type="Pfam" id="PF03061">
    <property type="entry name" value="4HBT"/>
    <property type="match status" value="2"/>
</dbReference>
<dbReference type="PANTHER" id="PTHR11049:SF24">
    <property type="entry name" value="CYTOSOLIC ACYL COENZYME A THIOESTER HYDROLASE"/>
    <property type="match status" value="1"/>
</dbReference>
<keyword evidence="10" id="KW-1133">Transmembrane helix</keyword>
<dbReference type="EC" id="3.1.2.2" evidence="7"/>
<evidence type="ECO:0000256" key="7">
    <source>
        <dbReference type="ARBA" id="ARBA00038848"/>
    </source>
</evidence>
<dbReference type="SUPFAM" id="SSF54637">
    <property type="entry name" value="Thioesterase/thiol ester dehydrase-isomerase"/>
    <property type="match status" value="2"/>
</dbReference>
<feature type="transmembrane region" description="Helical" evidence="10">
    <location>
        <begin position="375"/>
        <end position="398"/>
    </location>
</feature>
<keyword evidence="2" id="KW-0719">Serine esterase</keyword>
<evidence type="ECO:0000313" key="13">
    <source>
        <dbReference type="Proteomes" id="UP000824219"/>
    </source>
</evidence>
<dbReference type="InterPro" id="IPR040170">
    <property type="entry name" value="Cytosol_ACT"/>
</dbReference>
<dbReference type="InterPro" id="IPR033120">
    <property type="entry name" value="HOTDOG_ACOT"/>
</dbReference>
<comment type="subcellular location">
    <subcellularLocation>
        <location evidence="1">Cytoplasm</location>
    </subcellularLocation>
</comment>
<keyword evidence="13" id="KW-1185">Reference proteome</keyword>
<dbReference type="GO" id="GO:0009062">
    <property type="term" value="P:fatty acid catabolic process"/>
    <property type="evidence" value="ECO:0007669"/>
    <property type="project" value="TreeGrafter"/>
</dbReference>